<feature type="domain" description="U-box" evidence="6">
    <location>
        <begin position="17"/>
        <end position="91"/>
    </location>
</feature>
<dbReference type="InterPro" id="IPR003613">
    <property type="entry name" value="Ubox_domain"/>
</dbReference>
<dbReference type="OrthoDB" id="10064100at2759"/>
<evidence type="ECO:0000256" key="2">
    <source>
        <dbReference type="ARBA" id="ARBA00004906"/>
    </source>
</evidence>
<dbReference type="PANTHER" id="PTHR22849">
    <property type="entry name" value="WDSAM1 PROTEIN"/>
    <property type="match status" value="1"/>
</dbReference>
<dbReference type="EMBL" id="JABFUD020000020">
    <property type="protein sequence ID" value="KAI5064186.1"/>
    <property type="molecule type" value="Genomic_DNA"/>
</dbReference>
<dbReference type="AlphaFoldDB" id="A0A9D4UBU6"/>
<dbReference type="SMART" id="SM00504">
    <property type="entry name" value="Ubox"/>
    <property type="match status" value="1"/>
</dbReference>
<evidence type="ECO:0000313" key="8">
    <source>
        <dbReference type="Proteomes" id="UP000886520"/>
    </source>
</evidence>
<dbReference type="FunFam" id="3.30.40.10:FF:001168">
    <property type="entry name" value="U-box domain-containing protein 31"/>
    <property type="match status" value="1"/>
</dbReference>
<proteinExistence type="predicted"/>
<dbReference type="GO" id="GO:0016567">
    <property type="term" value="P:protein ubiquitination"/>
    <property type="evidence" value="ECO:0007669"/>
    <property type="project" value="InterPro"/>
</dbReference>
<dbReference type="Pfam" id="PF25598">
    <property type="entry name" value="ARM_PUB"/>
    <property type="match status" value="1"/>
</dbReference>
<accession>A0A9D4UBU6</accession>
<dbReference type="InterPro" id="IPR016024">
    <property type="entry name" value="ARM-type_fold"/>
</dbReference>
<keyword evidence="5" id="KW-0833">Ubl conjugation pathway</keyword>
<evidence type="ECO:0000313" key="7">
    <source>
        <dbReference type="EMBL" id="KAI5064186.1"/>
    </source>
</evidence>
<protein>
    <recommendedName>
        <fullName evidence="3">RING-type E3 ubiquitin transferase</fullName>
        <ecNumber evidence="3">2.3.2.27</ecNumber>
    </recommendedName>
</protein>
<dbReference type="Pfam" id="PF04564">
    <property type="entry name" value="U-box"/>
    <property type="match status" value="1"/>
</dbReference>
<gene>
    <name evidence="7" type="ORF">GOP47_0020856</name>
</gene>
<dbReference type="SUPFAM" id="SSF48371">
    <property type="entry name" value="ARM repeat"/>
    <property type="match status" value="1"/>
</dbReference>
<dbReference type="InterPro" id="IPR011989">
    <property type="entry name" value="ARM-like"/>
</dbReference>
<evidence type="ECO:0000256" key="5">
    <source>
        <dbReference type="ARBA" id="ARBA00022786"/>
    </source>
</evidence>
<dbReference type="InterPro" id="IPR013083">
    <property type="entry name" value="Znf_RING/FYVE/PHD"/>
</dbReference>
<dbReference type="InterPro" id="IPR045210">
    <property type="entry name" value="RING-Ubox_PUB"/>
</dbReference>
<evidence type="ECO:0000256" key="3">
    <source>
        <dbReference type="ARBA" id="ARBA00012483"/>
    </source>
</evidence>
<dbReference type="InterPro" id="IPR045185">
    <property type="entry name" value="PUB22/23/24-like"/>
</dbReference>
<comment type="pathway">
    <text evidence="2">Protein modification; protein ubiquitination.</text>
</comment>
<dbReference type="EC" id="2.3.2.27" evidence="3"/>
<comment type="caution">
    <text evidence="7">The sequence shown here is derived from an EMBL/GenBank/DDBJ whole genome shotgun (WGS) entry which is preliminary data.</text>
</comment>
<dbReference type="PROSITE" id="PS51698">
    <property type="entry name" value="U_BOX"/>
    <property type="match status" value="1"/>
</dbReference>
<dbReference type="CDD" id="cd16664">
    <property type="entry name" value="RING-Ubox_PUB"/>
    <property type="match status" value="1"/>
</dbReference>
<dbReference type="InterPro" id="IPR058678">
    <property type="entry name" value="ARM_PUB"/>
</dbReference>
<dbReference type="PANTHER" id="PTHR22849:SF112">
    <property type="entry name" value="U-BOX DOMAIN-CONTAINING PROTEIN 26"/>
    <property type="match status" value="1"/>
</dbReference>
<dbReference type="Gene3D" id="3.30.40.10">
    <property type="entry name" value="Zinc/RING finger domain, C3HC4 (zinc finger)"/>
    <property type="match status" value="1"/>
</dbReference>
<dbReference type="Gene3D" id="1.25.10.10">
    <property type="entry name" value="Leucine-rich Repeat Variant"/>
    <property type="match status" value="1"/>
</dbReference>
<dbReference type="SUPFAM" id="SSF57850">
    <property type="entry name" value="RING/U-box"/>
    <property type="match status" value="1"/>
</dbReference>
<dbReference type="GO" id="GO:0061630">
    <property type="term" value="F:ubiquitin protein ligase activity"/>
    <property type="evidence" value="ECO:0007669"/>
    <property type="project" value="UniProtKB-EC"/>
</dbReference>
<evidence type="ECO:0000256" key="4">
    <source>
        <dbReference type="ARBA" id="ARBA00022679"/>
    </source>
</evidence>
<dbReference type="Proteomes" id="UP000886520">
    <property type="component" value="Chromosome 20"/>
</dbReference>
<keyword evidence="4" id="KW-0808">Transferase</keyword>
<name>A0A9D4UBU6_ADICA</name>
<sequence length="455" mass="48707">MPVRLNRSITLEQCNVQIPLYFRCPISLELMQDPVILSTGQTYDRSSIEKWVASGNTTCPVSMQKLEDFSLIPNHTLRRLIQEWCVANRSRGVQRIPTPTQPADPNRLRSLLSEASSLGADAEPTRVFAFRALKNLVKDGDSSKALLVKEGAVPILLNTFFGGLGVEHGMMKKIEAAKIPRSSEGEFPEVAGGLSGCKMVVGEDAEEALGVLVMVPLSDNDKLSMTRPDRLSLIANVLQWGSAEARANAALLVETMSESKGCRLVLAASDSIVEGLVGLVGDSREASARSAGARALYMLCLRQAGRERAIEAGAASALVELLLLVEAEVTPNYQSVVERVVATLELLCMNESGCADVARQGAKAVAALMKSILKVSDRATEASASSLLAICSCSQHVQRCAIQVGVIKELLLLMQSDGSEQAKGKAMKLLKLLRTSASLNPASVAEYGRSGVVPF</sequence>
<reference evidence="7" key="1">
    <citation type="submission" date="2021-01" db="EMBL/GenBank/DDBJ databases">
        <title>Adiantum capillus-veneris genome.</title>
        <authorList>
            <person name="Fang Y."/>
            <person name="Liao Q."/>
        </authorList>
    </citation>
    <scope>NUCLEOTIDE SEQUENCE</scope>
    <source>
        <strain evidence="7">H3</strain>
        <tissue evidence="7">Leaf</tissue>
    </source>
</reference>
<keyword evidence="8" id="KW-1185">Reference proteome</keyword>
<comment type="catalytic activity">
    <reaction evidence="1">
        <text>S-ubiquitinyl-[E2 ubiquitin-conjugating enzyme]-L-cysteine + [acceptor protein]-L-lysine = [E2 ubiquitin-conjugating enzyme]-L-cysteine + N(6)-ubiquitinyl-[acceptor protein]-L-lysine.</text>
        <dbReference type="EC" id="2.3.2.27"/>
    </reaction>
</comment>
<evidence type="ECO:0000259" key="6">
    <source>
        <dbReference type="PROSITE" id="PS51698"/>
    </source>
</evidence>
<evidence type="ECO:0000256" key="1">
    <source>
        <dbReference type="ARBA" id="ARBA00000900"/>
    </source>
</evidence>
<organism evidence="7 8">
    <name type="scientific">Adiantum capillus-veneris</name>
    <name type="common">Maidenhair fern</name>
    <dbReference type="NCBI Taxonomy" id="13818"/>
    <lineage>
        <taxon>Eukaryota</taxon>
        <taxon>Viridiplantae</taxon>
        <taxon>Streptophyta</taxon>
        <taxon>Embryophyta</taxon>
        <taxon>Tracheophyta</taxon>
        <taxon>Polypodiopsida</taxon>
        <taxon>Polypodiidae</taxon>
        <taxon>Polypodiales</taxon>
        <taxon>Pteridineae</taxon>
        <taxon>Pteridaceae</taxon>
        <taxon>Vittarioideae</taxon>
        <taxon>Adiantum</taxon>
    </lineage>
</organism>